<dbReference type="Pfam" id="PF00248">
    <property type="entry name" value="Aldo_ket_red"/>
    <property type="match status" value="1"/>
</dbReference>
<dbReference type="PRINTS" id="PR00069">
    <property type="entry name" value="ALDKETRDTASE"/>
</dbReference>
<dbReference type="GO" id="GO:0016616">
    <property type="term" value="F:oxidoreductase activity, acting on the CH-OH group of donors, NAD or NADP as acceptor"/>
    <property type="evidence" value="ECO:0007669"/>
    <property type="project" value="UniProtKB-ARBA"/>
</dbReference>
<feature type="active site" description="Proton donor" evidence="2">
    <location>
        <position position="77"/>
    </location>
</feature>
<dbReference type="CDD" id="cd19116">
    <property type="entry name" value="AKR_AKR2E1-5"/>
    <property type="match status" value="1"/>
</dbReference>
<keyword evidence="8" id="KW-1185">Reference proteome</keyword>
<dbReference type="EMBL" id="CAKOGL010000002">
    <property type="protein sequence ID" value="CAH2084314.1"/>
    <property type="molecule type" value="Genomic_DNA"/>
</dbReference>
<keyword evidence="1" id="KW-0560">Oxidoreductase</keyword>
<accession>A0AAU9TBF7</accession>
<evidence type="ECO:0000256" key="5">
    <source>
        <dbReference type="SAM" id="SignalP"/>
    </source>
</evidence>
<dbReference type="AlphaFoldDB" id="A0AAU9TBF7"/>
<dbReference type="InterPro" id="IPR018170">
    <property type="entry name" value="Aldo/ket_reductase_CS"/>
</dbReference>
<dbReference type="InterPro" id="IPR023210">
    <property type="entry name" value="NADP_OxRdtase_dom"/>
</dbReference>
<proteinExistence type="predicted"/>
<dbReference type="PANTHER" id="PTHR11732">
    <property type="entry name" value="ALDO/KETO REDUCTASE"/>
    <property type="match status" value="1"/>
</dbReference>
<dbReference type="FunFam" id="3.20.20.100:FF:000002">
    <property type="entry name" value="2,5-diketo-D-gluconic acid reductase A"/>
    <property type="match status" value="1"/>
</dbReference>
<dbReference type="InterPro" id="IPR036812">
    <property type="entry name" value="NAD(P)_OxRdtase_dom_sf"/>
</dbReference>
<evidence type="ECO:0000256" key="1">
    <source>
        <dbReference type="ARBA" id="ARBA00023002"/>
    </source>
</evidence>
<dbReference type="InterPro" id="IPR044488">
    <property type="entry name" value="AKR2E"/>
</dbReference>
<reference evidence="7" key="1">
    <citation type="submission" date="2022-03" db="EMBL/GenBank/DDBJ databases">
        <authorList>
            <person name="Tunstrom K."/>
        </authorList>
    </citation>
    <scope>NUCLEOTIDE SEQUENCE</scope>
</reference>
<name>A0AAU9TBF7_EUPED</name>
<gene>
    <name evidence="7" type="ORF">EEDITHA_LOCUS893</name>
</gene>
<dbReference type="InterPro" id="IPR020471">
    <property type="entry name" value="AKR"/>
</dbReference>
<comment type="caution">
    <text evidence="7">The sequence shown here is derived from an EMBL/GenBank/DDBJ whole genome shotgun (WGS) entry which is preliminary data.</text>
</comment>
<feature type="site" description="Lowers pKa of active site Tyr" evidence="4">
    <location>
        <position position="106"/>
    </location>
</feature>
<dbReference type="Proteomes" id="UP001153954">
    <property type="component" value="Unassembled WGS sequence"/>
</dbReference>
<dbReference type="PROSITE" id="PS00798">
    <property type="entry name" value="ALDOKETO_REDUCTASE_1"/>
    <property type="match status" value="1"/>
</dbReference>
<evidence type="ECO:0000259" key="6">
    <source>
        <dbReference type="Pfam" id="PF00248"/>
    </source>
</evidence>
<feature type="signal peptide" evidence="5">
    <location>
        <begin position="1"/>
        <end position="17"/>
    </location>
</feature>
<protein>
    <recommendedName>
        <fullName evidence="6">NADP-dependent oxidoreductase domain-containing protein</fullName>
    </recommendedName>
</protein>
<evidence type="ECO:0000256" key="2">
    <source>
        <dbReference type="PIRSR" id="PIRSR000097-1"/>
    </source>
</evidence>
<evidence type="ECO:0000256" key="3">
    <source>
        <dbReference type="PIRSR" id="PIRSR000097-2"/>
    </source>
</evidence>
<evidence type="ECO:0000313" key="8">
    <source>
        <dbReference type="Proteomes" id="UP001153954"/>
    </source>
</evidence>
<dbReference type="SUPFAM" id="SSF51430">
    <property type="entry name" value="NAD(P)-linked oxidoreductase"/>
    <property type="match status" value="1"/>
</dbReference>
<feature type="binding site" evidence="3">
    <location>
        <position position="139"/>
    </location>
    <ligand>
        <name>substrate</name>
    </ligand>
</feature>
<feature type="chain" id="PRO_5043572131" description="NADP-dependent oxidoreductase domain-containing protein" evidence="5">
    <location>
        <begin position="18"/>
        <end position="338"/>
    </location>
</feature>
<organism evidence="7 8">
    <name type="scientific">Euphydryas editha</name>
    <name type="common">Edith's checkerspot</name>
    <dbReference type="NCBI Taxonomy" id="104508"/>
    <lineage>
        <taxon>Eukaryota</taxon>
        <taxon>Metazoa</taxon>
        <taxon>Ecdysozoa</taxon>
        <taxon>Arthropoda</taxon>
        <taxon>Hexapoda</taxon>
        <taxon>Insecta</taxon>
        <taxon>Pterygota</taxon>
        <taxon>Neoptera</taxon>
        <taxon>Endopterygota</taxon>
        <taxon>Lepidoptera</taxon>
        <taxon>Glossata</taxon>
        <taxon>Ditrysia</taxon>
        <taxon>Papilionoidea</taxon>
        <taxon>Nymphalidae</taxon>
        <taxon>Nymphalinae</taxon>
        <taxon>Euphydryas</taxon>
    </lineage>
</organism>
<sequence>MWKSYCTISLLYGVVFCNSVPRNGVAPLITLNDGNTMPSFGLGTWLGFHNKSGDTAEEAVDAAIDAGYRHIDTARIYNTERDVGKVVNKKIKDGVVKREDVFITTKLWNDKHAREDVIPALRESLELLNLDYVDLYLMHWPIATYSNGTVNDNIDFIDTWERMIEAKRLGLAKSIGVCNFNISQLERLINKSGVVPAVLQVEVNLNLQQDELRQYCRDHNIAVMGYTPFGTLFPDKATPNSPPPRIDDPQLVAMAKKYGKTVPQIILRYLFELGVVPIPKSIKKERVIQNFDIFDFELNEDDRKILKSFNNNFRTITVFELWGNSINYPFEINEKKTK</sequence>
<evidence type="ECO:0000256" key="4">
    <source>
        <dbReference type="PIRSR" id="PIRSR000097-3"/>
    </source>
</evidence>
<keyword evidence="5" id="KW-0732">Signal</keyword>
<dbReference type="PROSITE" id="PS00062">
    <property type="entry name" value="ALDOKETO_REDUCTASE_2"/>
    <property type="match status" value="1"/>
</dbReference>
<feature type="domain" description="NADP-dependent oxidoreductase" evidence="6">
    <location>
        <begin position="41"/>
        <end position="310"/>
    </location>
</feature>
<dbReference type="Gene3D" id="3.20.20.100">
    <property type="entry name" value="NADP-dependent oxidoreductase domain"/>
    <property type="match status" value="1"/>
</dbReference>
<dbReference type="PIRSF" id="PIRSF000097">
    <property type="entry name" value="AKR"/>
    <property type="match status" value="1"/>
</dbReference>
<evidence type="ECO:0000313" key="7">
    <source>
        <dbReference type="EMBL" id="CAH2084314.1"/>
    </source>
</evidence>